<keyword evidence="2" id="KW-0677">Repeat</keyword>
<protein>
    <recommendedName>
        <fullName evidence="8">Phorbol-ester/DAG-type domain-containing protein</fullName>
    </recommendedName>
</protein>
<evidence type="ECO:0000256" key="7">
    <source>
        <dbReference type="SAM" id="MobiDB-lite"/>
    </source>
</evidence>
<dbReference type="InterPro" id="IPR046349">
    <property type="entry name" value="C1-like_sf"/>
</dbReference>
<evidence type="ECO:0000313" key="9">
    <source>
        <dbReference type="EMBL" id="CAK8682649.1"/>
    </source>
</evidence>
<evidence type="ECO:0000256" key="6">
    <source>
        <dbReference type="ARBA" id="ARBA00045550"/>
    </source>
</evidence>
<dbReference type="PANTHER" id="PTHR12326:SF3">
    <property type="entry name" value="DIFFERENTIALLY EXPRESSED IN FDCP 8 HOMOLOG"/>
    <property type="match status" value="1"/>
</dbReference>
<keyword evidence="10" id="KW-1185">Reference proteome</keyword>
<dbReference type="CDD" id="cd20819">
    <property type="entry name" value="C1_DEF8"/>
    <property type="match status" value="1"/>
</dbReference>
<feature type="region of interest" description="Disordered" evidence="7">
    <location>
        <begin position="21"/>
        <end position="42"/>
    </location>
</feature>
<keyword evidence="4" id="KW-0862">Zinc</keyword>
<dbReference type="PROSITE" id="PS50081">
    <property type="entry name" value="ZF_DAG_PE_2"/>
    <property type="match status" value="1"/>
</dbReference>
<accession>A0ABP0FW68</accession>
<sequence>MNKNTDQTVMKQKIVPASSLHLLSPVSPRKSSSTSSESFSHEFTSESKIATISFQEVGGHRQAHEPTKRINPFNSTCDDSEPTSSSSFATDTGIEAIDTSLAELGLAEDHFLLNNVYFGLSSVEEHVTAIEKCKEMILKLPENSEERKKLVNTLVHLRHELQEIKDSSNNRNAYKDVLNHRLEKKKTSNTKLFCDCCSNAIWGMVQVWYQCKDCGYACHAKCLNSTRRTCVAARSSGSYNLKICPEAGLSKQSYCCTECKNSIAFGGLNAALLCDYNGLYYCSNCHWNDLAITPARVVQNWDHTPQKVCRQSYQFLSRMFVRPVLDLENLNPVLFNYVEDLKEVQKMREDILKMKPYFLACSTALELRILCKLQDRQHFVETSNMYSMKDLSDIFTGLLTPHLREIHGQFVQHIKSDCVGCQAKGFICEVCNDGKVLYPFDDMVSSCPNCLAVFHSDCFSISHALCPRCTRKLKKHQLRAEQGINKNDSDDNENDMDNVSNKPVSDDDVS</sequence>
<gene>
    <name evidence="9" type="ORF">CVLEPA_LOCUS13297</name>
</gene>
<comment type="function">
    <text evidence="6">Positively regulates lysosome peripheral distribution and ruffled border formation in osteoclasts. Involved in bone resorption.</text>
</comment>
<keyword evidence="1" id="KW-0479">Metal-binding</keyword>
<name>A0ABP0FW68_CLALP</name>
<feature type="domain" description="Phorbol-ester/DAG-type" evidence="8">
    <location>
        <begin position="179"/>
        <end position="230"/>
    </location>
</feature>
<feature type="compositionally biased region" description="Polar residues" evidence="7">
    <location>
        <begin position="72"/>
        <end position="89"/>
    </location>
</feature>
<dbReference type="InterPro" id="IPR047983">
    <property type="entry name" value="DEF8_C1"/>
</dbReference>
<feature type="region of interest" description="Disordered" evidence="7">
    <location>
        <begin position="480"/>
        <end position="510"/>
    </location>
</feature>
<dbReference type="InterPro" id="IPR051366">
    <property type="entry name" value="DEF8"/>
</dbReference>
<keyword evidence="3" id="KW-0863">Zinc-finger</keyword>
<dbReference type="EMBL" id="CAWYQH010000096">
    <property type="protein sequence ID" value="CAK8682649.1"/>
    <property type="molecule type" value="Genomic_DNA"/>
</dbReference>
<reference evidence="9 10" key="1">
    <citation type="submission" date="2024-02" db="EMBL/GenBank/DDBJ databases">
        <authorList>
            <person name="Daric V."/>
            <person name="Darras S."/>
        </authorList>
    </citation>
    <scope>NUCLEOTIDE SEQUENCE [LARGE SCALE GENOMIC DNA]</scope>
</reference>
<dbReference type="Gene3D" id="3.30.60.20">
    <property type="match status" value="1"/>
</dbReference>
<dbReference type="InterPro" id="IPR025258">
    <property type="entry name" value="RH_dom"/>
</dbReference>
<dbReference type="Pfam" id="PF13901">
    <property type="entry name" value="RH_dom"/>
    <property type="match status" value="1"/>
</dbReference>
<evidence type="ECO:0000313" key="10">
    <source>
        <dbReference type="Proteomes" id="UP001642483"/>
    </source>
</evidence>
<evidence type="ECO:0000259" key="8">
    <source>
        <dbReference type="PROSITE" id="PS50081"/>
    </source>
</evidence>
<comment type="similarity">
    <text evidence="5">Belongs to the DEF8 family.</text>
</comment>
<organism evidence="9 10">
    <name type="scientific">Clavelina lepadiformis</name>
    <name type="common">Light-bulb sea squirt</name>
    <name type="synonym">Ascidia lepadiformis</name>
    <dbReference type="NCBI Taxonomy" id="159417"/>
    <lineage>
        <taxon>Eukaryota</taxon>
        <taxon>Metazoa</taxon>
        <taxon>Chordata</taxon>
        <taxon>Tunicata</taxon>
        <taxon>Ascidiacea</taxon>
        <taxon>Aplousobranchia</taxon>
        <taxon>Clavelinidae</taxon>
        <taxon>Clavelina</taxon>
    </lineage>
</organism>
<evidence type="ECO:0000256" key="2">
    <source>
        <dbReference type="ARBA" id="ARBA00022737"/>
    </source>
</evidence>
<proteinExistence type="inferred from homology"/>
<dbReference type="PANTHER" id="PTHR12326">
    <property type="entry name" value="PLECKSTRIN HOMOLOGY DOMAIN CONTAINING PROTEIN"/>
    <property type="match status" value="1"/>
</dbReference>
<dbReference type="SMART" id="SM01175">
    <property type="entry name" value="DUF4206"/>
    <property type="match status" value="1"/>
</dbReference>
<dbReference type="PROSITE" id="PS00479">
    <property type="entry name" value="ZF_DAG_PE_1"/>
    <property type="match status" value="1"/>
</dbReference>
<dbReference type="SMART" id="SM00109">
    <property type="entry name" value="C1"/>
    <property type="match status" value="1"/>
</dbReference>
<comment type="caution">
    <text evidence="9">The sequence shown here is derived from an EMBL/GenBank/DDBJ whole genome shotgun (WGS) entry which is preliminary data.</text>
</comment>
<evidence type="ECO:0000256" key="1">
    <source>
        <dbReference type="ARBA" id="ARBA00022723"/>
    </source>
</evidence>
<dbReference type="SUPFAM" id="SSF57889">
    <property type="entry name" value="Cysteine-rich domain"/>
    <property type="match status" value="1"/>
</dbReference>
<dbReference type="Proteomes" id="UP001642483">
    <property type="component" value="Unassembled WGS sequence"/>
</dbReference>
<feature type="region of interest" description="Disordered" evidence="7">
    <location>
        <begin position="60"/>
        <end position="89"/>
    </location>
</feature>
<dbReference type="Pfam" id="PF00130">
    <property type="entry name" value="C1_1"/>
    <property type="match status" value="1"/>
</dbReference>
<evidence type="ECO:0000256" key="3">
    <source>
        <dbReference type="ARBA" id="ARBA00022771"/>
    </source>
</evidence>
<evidence type="ECO:0000256" key="4">
    <source>
        <dbReference type="ARBA" id="ARBA00022833"/>
    </source>
</evidence>
<dbReference type="InterPro" id="IPR002219">
    <property type="entry name" value="PKC_DAG/PE"/>
</dbReference>
<evidence type="ECO:0000256" key="5">
    <source>
        <dbReference type="ARBA" id="ARBA00029450"/>
    </source>
</evidence>